<evidence type="ECO:0000256" key="1">
    <source>
        <dbReference type="ARBA" id="ARBA00004167"/>
    </source>
</evidence>
<dbReference type="Pfam" id="PF03544">
    <property type="entry name" value="TonB_C"/>
    <property type="match status" value="1"/>
</dbReference>
<comment type="caution">
    <text evidence="8">The sequence shown here is derived from an EMBL/GenBank/DDBJ whole genome shotgun (WGS) entry which is preliminary data.</text>
</comment>
<dbReference type="Gene3D" id="3.30.1150.10">
    <property type="match status" value="1"/>
</dbReference>
<dbReference type="InterPro" id="IPR006260">
    <property type="entry name" value="TonB/TolA_C"/>
</dbReference>
<evidence type="ECO:0000259" key="7">
    <source>
        <dbReference type="Pfam" id="PF03544"/>
    </source>
</evidence>
<keyword evidence="6" id="KW-0732">Signal</keyword>
<dbReference type="SUPFAM" id="SSF74653">
    <property type="entry name" value="TolA/TonB C-terminal domain"/>
    <property type="match status" value="1"/>
</dbReference>
<protein>
    <submittedName>
        <fullName evidence="8">TonB family protein</fullName>
    </submittedName>
</protein>
<dbReference type="NCBIfam" id="TIGR01352">
    <property type="entry name" value="tonB_Cterm"/>
    <property type="match status" value="1"/>
</dbReference>
<evidence type="ECO:0000313" key="8">
    <source>
        <dbReference type="EMBL" id="MBH9576111.1"/>
    </source>
</evidence>
<evidence type="ECO:0000256" key="4">
    <source>
        <dbReference type="ARBA" id="ARBA00023136"/>
    </source>
</evidence>
<proteinExistence type="predicted"/>
<dbReference type="AlphaFoldDB" id="A0A931IYH8"/>
<evidence type="ECO:0000256" key="2">
    <source>
        <dbReference type="ARBA" id="ARBA00022692"/>
    </source>
</evidence>
<feature type="signal peptide" evidence="6">
    <location>
        <begin position="1"/>
        <end position="24"/>
    </location>
</feature>
<evidence type="ECO:0000256" key="6">
    <source>
        <dbReference type="SAM" id="SignalP"/>
    </source>
</evidence>
<dbReference type="InterPro" id="IPR037682">
    <property type="entry name" value="TonB_C"/>
</dbReference>
<dbReference type="Proteomes" id="UP000613266">
    <property type="component" value="Unassembled WGS sequence"/>
</dbReference>
<name>A0A931IYH8_9BURK</name>
<feature type="chain" id="PRO_5038094577" evidence="6">
    <location>
        <begin position="25"/>
        <end position="235"/>
    </location>
</feature>
<evidence type="ECO:0000256" key="3">
    <source>
        <dbReference type="ARBA" id="ARBA00022989"/>
    </source>
</evidence>
<dbReference type="RefSeq" id="WP_198109719.1">
    <property type="nucleotide sequence ID" value="NZ_JAEDAK010000002.1"/>
</dbReference>
<dbReference type="GO" id="GO:0055085">
    <property type="term" value="P:transmembrane transport"/>
    <property type="evidence" value="ECO:0007669"/>
    <property type="project" value="InterPro"/>
</dbReference>
<comment type="subcellular location">
    <subcellularLocation>
        <location evidence="1">Membrane</location>
        <topology evidence="1">Single-pass membrane protein</topology>
    </subcellularLocation>
</comment>
<evidence type="ECO:0000256" key="5">
    <source>
        <dbReference type="SAM" id="MobiDB-lite"/>
    </source>
</evidence>
<evidence type="ECO:0000313" key="9">
    <source>
        <dbReference type="Proteomes" id="UP000613266"/>
    </source>
</evidence>
<gene>
    <name evidence="8" type="ORF">I7X39_04245</name>
</gene>
<feature type="domain" description="TonB C-terminal" evidence="7">
    <location>
        <begin position="176"/>
        <end position="227"/>
    </location>
</feature>
<feature type="compositionally biased region" description="Polar residues" evidence="5">
    <location>
        <begin position="80"/>
        <end position="96"/>
    </location>
</feature>
<keyword evidence="2" id="KW-0812">Transmembrane</keyword>
<organism evidence="8 9">
    <name type="scientific">Inhella proteolytica</name>
    <dbReference type="NCBI Taxonomy" id="2795029"/>
    <lineage>
        <taxon>Bacteria</taxon>
        <taxon>Pseudomonadati</taxon>
        <taxon>Pseudomonadota</taxon>
        <taxon>Betaproteobacteria</taxon>
        <taxon>Burkholderiales</taxon>
        <taxon>Sphaerotilaceae</taxon>
        <taxon>Inhella</taxon>
    </lineage>
</organism>
<keyword evidence="9" id="KW-1185">Reference proteome</keyword>
<sequence length="235" mass="24305">MAWGGTKRGLCVMVAAALAGGAWAQSDGKISDTDRAKRDAEKVFSFIKFHTVKPAAAAAPAKPAPAAAKPAAAPAPRPSSGGSQVANATPASSASGASEPVVTRSLEPAAPPPHTSTQPVAAPVNTLPPAASVPPTATPEPEPEAEAEEVPLKLEQYVAPEMTRQVLEAIGGRDHVVPVRFTVEPNGVVSKAEAREGGNRRLGQAAARAVQQWRFGPLPERRVVDVELLFRANSE</sequence>
<keyword evidence="3" id="KW-1133">Transmembrane helix</keyword>
<accession>A0A931IYH8</accession>
<dbReference type="EMBL" id="JAEDAK010000002">
    <property type="protein sequence ID" value="MBH9576111.1"/>
    <property type="molecule type" value="Genomic_DNA"/>
</dbReference>
<keyword evidence="4" id="KW-0472">Membrane</keyword>
<reference evidence="8" key="1">
    <citation type="submission" date="2020-12" db="EMBL/GenBank/DDBJ databases">
        <title>The genome sequence of Inhella sp. 1Y17.</title>
        <authorList>
            <person name="Liu Y."/>
        </authorList>
    </citation>
    <scope>NUCLEOTIDE SEQUENCE</scope>
    <source>
        <strain evidence="8">1Y17</strain>
    </source>
</reference>
<dbReference type="GO" id="GO:0016020">
    <property type="term" value="C:membrane"/>
    <property type="evidence" value="ECO:0007669"/>
    <property type="project" value="UniProtKB-SubCell"/>
</dbReference>
<feature type="region of interest" description="Disordered" evidence="5">
    <location>
        <begin position="67"/>
        <end position="148"/>
    </location>
</feature>